<name>A0A0K2VAN2_LEPSM</name>
<dbReference type="EMBL" id="HACA01029881">
    <property type="protein sequence ID" value="CDW47242.1"/>
    <property type="molecule type" value="Transcribed_RNA"/>
</dbReference>
<protein>
    <submittedName>
        <fullName evidence="1">Uncharacterized protein</fullName>
    </submittedName>
</protein>
<accession>A0A0K2VAN2</accession>
<evidence type="ECO:0000313" key="1">
    <source>
        <dbReference type="EMBL" id="CDW47242.1"/>
    </source>
</evidence>
<proteinExistence type="predicted"/>
<dbReference type="AlphaFoldDB" id="A0A0K2VAN2"/>
<reference evidence="1" key="1">
    <citation type="submission" date="2014-05" db="EMBL/GenBank/DDBJ databases">
        <authorList>
            <person name="Chronopoulou M."/>
        </authorList>
    </citation>
    <scope>NUCLEOTIDE SEQUENCE</scope>
    <source>
        <tissue evidence="1">Whole organism</tissue>
    </source>
</reference>
<sequence length="40" mass="4493">MTDLWTAIVWPSSPDLNCLGLFVFLEKKISHASHANLHSL</sequence>
<organism evidence="1">
    <name type="scientific">Lepeophtheirus salmonis</name>
    <name type="common">Salmon louse</name>
    <name type="synonym">Caligus salmonis</name>
    <dbReference type="NCBI Taxonomy" id="72036"/>
    <lineage>
        <taxon>Eukaryota</taxon>
        <taxon>Metazoa</taxon>
        <taxon>Ecdysozoa</taxon>
        <taxon>Arthropoda</taxon>
        <taxon>Crustacea</taxon>
        <taxon>Multicrustacea</taxon>
        <taxon>Hexanauplia</taxon>
        <taxon>Copepoda</taxon>
        <taxon>Siphonostomatoida</taxon>
        <taxon>Caligidae</taxon>
        <taxon>Lepeophtheirus</taxon>
    </lineage>
</organism>